<dbReference type="EMBL" id="UZAH01026765">
    <property type="protein sequence ID" value="VDO85078.1"/>
    <property type="molecule type" value="Genomic_DNA"/>
</dbReference>
<evidence type="ECO:0000313" key="3">
    <source>
        <dbReference type="Proteomes" id="UP000050761"/>
    </source>
</evidence>
<sequence>MACRSGSDPASSGRSRTTSDRLLSMGAVRVGRRRTDVPHSVVSVADALQSKRTQRWPRAAIGVSGAERRPVGSEQDHRHSGSSHRYWPS</sequence>
<feature type="region of interest" description="Disordered" evidence="1">
    <location>
        <begin position="1"/>
        <end position="21"/>
    </location>
</feature>
<accession>A0A3P8CA92</accession>
<dbReference type="WBParaSite" id="HPBE_0001043301-mRNA-1">
    <property type="protein sequence ID" value="HPBE_0001043301-mRNA-1"/>
    <property type="gene ID" value="HPBE_0001043301"/>
</dbReference>
<reference evidence="2 3" key="1">
    <citation type="submission" date="2018-11" db="EMBL/GenBank/DDBJ databases">
        <authorList>
            <consortium name="Pathogen Informatics"/>
        </authorList>
    </citation>
    <scope>NUCLEOTIDE SEQUENCE [LARGE SCALE GENOMIC DNA]</scope>
</reference>
<proteinExistence type="predicted"/>
<evidence type="ECO:0000256" key="1">
    <source>
        <dbReference type="SAM" id="MobiDB-lite"/>
    </source>
</evidence>
<feature type="compositionally biased region" description="Basic and acidic residues" evidence="1">
    <location>
        <begin position="66"/>
        <end position="79"/>
    </location>
</feature>
<evidence type="ECO:0000313" key="2">
    <source>
        <dbReference type="EMBL" id="VDO85078.1"/>
    </source>
</evidence>
<feature type="region of interest" description="Disordered" evidence="1">
    <location>
        <begin position="56"/>
        <end position="89"/>
    </location>
</feature>
<evidence type="ECO:0000313" key="4">
    <source>
        <dbReference type="WBParaSite" id="HPBE_0001043301-mRNA-1"/>
    </source>
</evidence>
<keyword evidence="3" id="KW-1185">Reference proteome</keyword>
<accession>A0A183FRH4</accession>
<gene>
    <name evidence="2" type="ORF">HPBE_LOCUS10434</name>
</gene>
<dbReference type="AlphaFoldDB" id="A0A183FRH4"/>
<reference evidence="4" key="2">
    <citation type="submission" date="2019-09" db="UniProtKB">
        <authorList>
            <consortium name="WormBaseParasite"/>
        </authorList>
    </citation>
    <scope>IDENTIFICATION</scope>
</reference>
<protein>
    <submittedName>
        <fullName evidence="4">DUF1534 domain-containing protein</fullName>
    </submittedName>
</protein>
<organism evidence="3 4">
    <name type="scientific">Heligmosomoides polygyrus</name>
    <name type="common">Parasitic roundworm</name>
    <dbReference type="NCBI Taxonomy" id="6339"/>
    <lineage>
        <taxon>Eukaryota</taxon>
        <taxon>Metazoa</taxon>
        <taxon>Ecdysozoa</taxon>
        <taxon>Nematoda</taxon>
        <taxon>Chromadorea</taxon>
        <taxon>Rhabditida</taxon>
        <taxon>Rhabditina</taxon>
        <taxon>Rhabditomorpha</taxon>
        <taxon>Strongyloidea</taxon>
        <taxon>Heligmosomidae</taxon>
        <taxon>Heligmosomoides</taxon>
    </lineage>
</organism>
<name>A0A183FRH4_HELPZ</name>
<dbReference type="Proteomes" id="UP000050761">
    <property type="component" value="Unassembled WGS sequence"/>
</dbReference>